<keyword evidence="8" id="KW-1185">Reference proteome</keyword>
<dbReference type="Gene3D" id="2.102.10.10">
    <property type="entry name" value="Rieske [2Fe-2S] iron-sulphur domain"/>
    <property type="match status" value="1"/>
</dbReference>
<keyword evidence="5" id="KW-0411">Iron-sulfur</keyword>
<dbReference type="SUPFAM" id="SSF55961">
    <property type="entry name" value="Bet v1-like"/>
    <property type="match status" value="1"/>
</dbReference>
<dbReference type="InterPro" id="IPR017941">
    <property type="entry name" value="Rieske_2Fe-2S"/>
</dbReference>
<organism evidence="7 8">
    <name type="scientific">Verticiella sediminum</name>
    <dbReference type="NCBI Taxonomy" id="1247510"/>
    <lineage>
        <taxon>Bacteria</taxon>
        <taxon>Pseudomonadati</taxon>
        <taxon>Pseudomonadota</taxon>
        <taxon>Betaproteobacteria</taxon>
        <taxon>Burkholderiales</taxon>
        <taxon>Alcaligenaceae</taxon>
        <taxon>Verticiella</taxon>
    </lineage>
</organism>
<evidence type="ECO:0000256" key="1">
    <source>
        <dbReference type="ARBA" id="ARBA00022714"/>
    </source>
</evidence>
<dbReference type="RefSeq" id="WP_143950054.1">
    <property type="nucleotide sequence ID" value="NZ_BAABMB010000003.1"/>
</dbReference>
<proteinExistence type="predicted"/>
<dbReference type="AlphaFoldDB" id="A0A556AB78"/>
<keyword evidence="3" id="KW-0560">Oxidoreductase</keyword>
<dbReference type="GO" id="GO:0046872">
    <property type="term" value="F:metal ion binding"/>
    <property type="evidence" value="ECO:0007669"/>
    <property type="project" value="UniProtKB-KW"/>
</dbReference>
<dbReference type="PANTHER" id="PTHR21266">
    <property type="entry name" value="IRON-SULFUR DOMAIN CONTAINING PROTEIN"/>
    <property type="match status" value="1"/>
</dbReference>
<sequence length="444" mass="49042">MTTTRTIKPYSGYYKDLAKPANANLTQVSKGTPCGELLRRFWHPVFMSSELGDLPKRIRILGEDLVLFRDLSGRLGCLDLHCSHRGASLEFGIVTEQGISCCYHGWLYGVDGSLIAAPGEPPASRITAHVCQGAYPVREHAGLIFAYFGPIEEQPPFALPDAVMAAGNLLHPYYLPFPCNWLQSHENAMDPAHSVFLHTRVAGVQFSESFGILPSTGYRTTDTGVIATTARRVGDLVWVRVMEDVLPNMAQFGATWEDGSRQKLMVPPAITRWVVPVDDTHCITIGWRHFNDQVDPDGRGRPQEIGFNKVDFLGQTGERPYEERQRAPGDYDAQASQRPIAVHALENLGTTDVGIAMLRRNLQRHIDALHKGEPVNRMPGAHTGVLPTLSHDTVLNIPSTGDDDDRMLARIRDAVTDATVATSGQPIDARRAAVLHTLRERDLC</sequence>
<dbReference type="Pfam" id="PF00355">
    <property type="entry name" value="Rieske"/>
    <property type="match status" value="1"/>
</dbReference>
<dbReference type="Proteomes" id="UP000318405">
    <property type="component" value="Unassembled WGS sequence"/>
</dbReference>
<name>A0A556AB78_9BURK</name>
<evidence type="ECO:0000256" key="2">
    <source>
        <dbReference type="ARBA" id="ARBA00022723"/>
    </source>
</evidence>
<dbReference type="PANTHER" id="PTHR21266:SF59">
    <property type="entry name" value="BLR4922 PROTEIN"/>
    <property type="match status" value="1"/>
</dbReference>
<comment type="caution">
    <text evidence="7">The sequence shown here is derived from an EMBL/GenBank/DDBJ whole genome shotgun (WGS) entry which is preliminary data.</text>
</comment>
<keyword evidence="1" id="KW-0001">2Fe-2S</keyword>
<evidence type="ECO:0000313" key="7">
    <source>
        <dbReference type="EMBL" id="TSH90140.1"/>
    </source>
</evidence>
<evidence type="ECO:0000256" key="3">
    <source>
        <dbReference type="ARBA" id="ARBA00023002"/>
    </source>
</evidence>
<evidence type="ECO:0000313" key="8">
    <source>
        <dbReference type="Proteomes" id="UP000318405"/>
    </source>
</evidence>
<gene>
    <name evidence="7" type="ORF">FOZ76_20060</name>
</gene>
<dbReference type="CDD" id="cd03479">
    <property type="entry name" value="Rieske_RO_Alpha_PhDO_like"/>
    <property type="match status" value="1"/>
</dbReference>
<dbReference type="GO" id="GO:0051213">
    <property type="term" value="F:dioxygenase activity"/>
    <property type="evidence" value="ECO:0007669"/>
    <property type="project" value="UniProtKB-KW"/>
</dbReference>
<dbReference type="CDD" id="cd08878">
    <property type="entry name" value="RHO_alpha_C_DMO-like"/>
    <property type="match status" value="1"/>
</dbReference>
<reference evidence="7 8" key="1">
    <citation type="submission" date="2019-07" db="EMBL/GenBank/DDBJ databases">
        <title>Qingshengfaniella alkalisoli gen. nov., sp. nov., isolated from saline soil.</title>
        <authorList>
            <person name="Xu L."/>
            <person name="Huang X.-X."/>
            <person name="Sun J.-Q."/>
        </authorList>
    </citation>
    <scope>NUCLEOTIDE SEQUENCE [LARGE SCALE GENOMIC DNA]</scope>
    <source>
        <strain evidence="7 8">DSM 27279</strain>
    </source>
</reference>
<feature type="domain" description="Rieske" evidence="6">
    <location>
        <begin position="42"/>
        <end position="146"/>
    </location>
</feature>
<evidence type="ECO:0000256" key="4">
    <source>
        <dbReference type="ARBA" id="ARBA00023004"/>
    </source>
</evidence>
<keyword evidence="7" id="KW-0223">Dioxygenase</keyword>
<evidence type="ECO:0000259" key="6">
    <source>
        <dbReference type="PROSITE" id="PS51296"/>
    </source>
</evidence>
<dbReference type="PROSITE" id="PS51296">
    <property type="entry name" value="RIESKE"/>
    <property type="match status" value="1"/>
</dbReference>
<accession>A0A556AB78</accession>
<dbReference type="OrthoDB" id="9769355at2"/>
<dbReference type="GO" id="GO:0051537">
    <property type="term" value="F:2 iron, 2 sulfur cluster binding"/>
    <property type="evidence" value="ECO:0007669"/>
    <property type="project" value="UniProtKB-KW"/>
</dbReference>
<dbReference type="InterPro" id="IPR050584">
    <property type="entry name" value="Cholesterol_7-desaturase"/>
</dbReference>
<keyword evidence="4" id="KW-0408">Iron</keyword>
<evidence type="ECO:0000256" key="5">
    <source>
        <dbReference type="ARBA" id="ARBA00023014"/>
    </source>
</evidence>
<keyword evidence="2" id="KW-0479">Metal-binding</keyword>
<dbReference type="InterPro" id="IPR036922">
    <property type="entry name" value="Rieske_2Fe-2S_sf"/>
</dbReference>
<dbReference type="EMBL" id="VLTJ01000039">
    <property type="protein sequence ID" value="TSH90140.1"/>
    <property type="molecule type" value="Genomic_DNA"/>
</dbReference>
<protein>
    <submittedName>
        <fullName evidence="7">Aromatic ring-hydroxylating dioxygenase subunit alpha</fullName>
    </submittedName>
</protein>
<dbReference type="SUPFAM" id="SSF50022">
    <property type="entry name" value="ISP domain"/>
    <property type="match status" value="1"/>
</dbReference>